<accession>X1MPZ5</accession>
<gene>
    <name evidence="2" type="ORF">S06H3_11556</name>
</gene>
<dbReference type="AlphaFoldDB" id="X1MPZ5"/>
<keyword evidence="1" id="KW-0812">Transmembrane</keyword>
<keyword evidence="1" id="KW-1133">Transmembrane helix</keyword>
<proteinExistence type="predicted"/>
<evidence type="ECO:0000313" key="2">
    <source>
        <dbReference type="EMBL" id="GAI16755.1"/>
    </source>
</evidence>
<reference evidence="2" key="1">
    <citation type="journal article" date="2014" name="Front. Microbiol.">
        <title>High frequency of phylogenetically diverse reductive dehalogenase-homologous genes in deep subseafloor sedimentary metagenomes.</title>
        <authorList>
            <person name="Kawai M."/>
            <person name="Futagami T."/>
            <person name="Toyoda A."/>
            <person name="Takaki Y."/>
            <person name="Nishi S."/>
            <person name="Hori S."/>
            <person name="Arai W."/>
            <person name="Tsubouchi T."/>
            <person name="Morono Y."/>
            <person name="Uchiyama I."/>
            <person name="Ito T."/>
            <person name="Fujiyama A."/>
            <person name="Inagaki F."/>
            <person name="Takami H."/>
        </authorList>
    </citation>
    <scope>NUCLEOTIDE SEQUENCE</scope>
    <source>
        <strain evidence="2">Expedition CK06-06</strain>
    </source>
</reference>
<protein>
    <submittedName>
        <fullName evidence="2">Uncharacterized protein</fullName>
    </submittedName>
</protein>
<evidence type="ECO:0000256" key="1">
    <source>
        <dbReference type="SAM" id="Phobius"/>
    </source>
</evidence>
<dbReference type="EMBL" id="BARV01005640">
    <property type="protein sequence ID" value="GAI16755.1"/>
    <property type="molecule type" value="Genomic_DNA"/>
</dbReference>
<name>X1MPZ5_9ZZZZ</name>
<feature type="non-terminal residue" evidence="2">
    <location>
        <position position="40"/>
    </location>
</feature>
<comment type="caution">
    <text evidence="2">The sequence shown here is derived from an EMBL/GenBank/DDBJ whole genome shotgun (WGS) entry which is preliminary data.</text>
</comment>
<keyword evidence="1" id="KW-0472">Membrane</keyword>
<sequence>MKLKKKISIYILLILSVLILSSVNVFSWNSHYFYTELAIK</sequence>
<organism evidence="2">
    <name type="scientific">marine sediment metagenome</name>
    <dbReference type="NCBI Taxonomy" id="412755"/>
    <lineage>
        <taxon>unclassified sequences</taxon>
        <taxon>metagenomes</taxon>
        <taxon>ecological metagenomes</taxon>
    </lineage>
</organism>
<feature type="transmembrane region" description="Helical" evidence="1">
    <location>
        <begin position="7"/>
        <end position="28"/>
    </location>
</feature>